<sequence>MPEKYPPFQITAEILNLCAEINRLLGQFEGLKMPVPQPQLRRQSRIKTIFSSLAIEGNRLTEKQVTDLINNRRVIGPQKDILEVKNAIKAYDLIHTYKYSQFGSLLKAHQVMLNGLTEDAGSLRIRNVGIFKGDEVAHLAPKYQLVPKLMGDLFAFLKRRDNLNPLIRSSVSHYELEFIHPFSDGNGRMGRLWQTVILLKYHPLFEYIPVESIVREKQKEYYKILAQADKVGDSTRFIEFMLKVIFQAAREFLANLKPQTETAKTRLKLAGEHFQKNPFSRKDYLAFHKNISTATASRDLLFGVKQKILKRSGARALTIYQF</sequence>
<organism evidence="5 6">
    <name type="scientific">candidate division WOR-1 bacterium RIFCSPLOWO2_02_FULL_46_20</name>
    <dbReference type="NCBI Taxonomy" id="1802567"/>
    <lineage>
        <taxon>Bacteria</taxon>
        <taxon>Bacillati</taxon>
        <taxon>Saganbacteria</taxon>
    </lineage>
</organism>
<evidence type="ECO:0000256" key="3">
    <source>
        <dbReference type="PIRSR" id="PIRSR640198-3"/>
    </source>
</evidence>
<evidence type="ECO:0000259" key="4">
    <source>
        <dbReference type="PROSITE" id="PS51459"/>
    </source>
</evidence>
<keyword evidence="2" id="KW-0067">ATP-binding</keyword>
<feature type="domain" description="Fido" evidence="4">
    <location>
        <begin position="100"/>
        <end position="243"/>
    </location>
</feature>
<evidence type="ECO:0000256" key="2">
    <source>
        <dbReference type="PIRSR" id="PIRSR640198-2"/>
    </source>
</evidence>
<proteinExistence type="predicted"/>
<gene>
    <name evidence="5" type="ORF">A3H38_01610</name>
</gene>
<dbReference type="PANTHER" id="PTHR13504:SF38">
    <property type="entry name" value="FIDO DOMAIN-CONTAINING PROTEIN"/>
    <property type="match status" value="1"/>
</dbReference>
<dbReference type="GO" id="GO:0005524">
    <property type="term" value="F:ATP binding"/>
    <property type="evidence" value="ECO:0007669"/>
    <property type="project" value="UniProtKB-KW"/>
</dbReference>
<evidence type="ECO:0000256" key="1">
    <source>
        <dbReference type="PIRSR" id="PIRSR640198-1"/>
    </source>
</evidence>
<dbReference type="AlphaFoldDB" id="A0A1F4RH29"/>
<keyword evidence="2" id="KW-0547">Nucleotide-binding</keyword>
<protein>
    <submittedName>
        <fullName evidence="5">Cell filamentation protein Fic</fullName>
    </submittedName>
</protein>
<dbReference type="SUPFAM" id="SSF140931">
    <property type="entry name" value="Fic-like"/>
    <property type="match status" value="1"/>
</dbReference>
<dbReference type="Pfam" id="PF02661">
    <property type="entry name" value="Fic"/>
    <property type="match status" value="1"/>
</dbReference>
<feature type="active site" evidence="1">
    <location>
        <position position="180"/>
    </location>
</feature>
<evidence type="ECO:0000313" key="6">
    <source>
        <dbReference type="Proteomes" id="UP000176938"/>
    </source>
</evidence>
<dbReference type="InterPro" id="IPR036597">
    <property type="entry name" value="Fido-like_dom_sf"/>
</dbReference>
<feature type="binding site" evidence="2">
    <location>
        <begin position="221"/>
        <end position="222"/>
    </location>
    <ligand>
        <name>ATP</name>
        <dbReference type="ChEBI" id="CHEBI:30616"/>
    </ligand>
</feature>
<dbReference type="Proteomes" id="UP000176938">
    <property type="component" value="Unassembled WGS sequence"/>
</dbReference>
<dbReference type="EMBL" id="METP01000003">
    <property type="protein sequence ID" value="OGC07487.1"/>
    <property type="molecule type" value="Genomic_DNA"/>
</dbReference>
<accession>A0A1F4RH29</accession>
<feature type="site" description="Important for autoinhibition of adenylyltransferase activity" evidence="3">
    <location>
        <position position="56"/>
    </location>
</feature>
<feature type="binding site" evidence="2">
    <location>
        <begin position="184"/>
        <end position="191"/>
    </location>
    <ligand>
        <name>ATP</name>
        <dbReference type="ChEBI" id="CHEBI:30616"/>
    </ligand>
</feature>
<dbReference type="InterPro" id="IPR003812">
    <property type="entry name" value="Fido"/>
</dbReference>
<dbReference type="PROSITE" id="PS51459">
    <property type="entry name" value="FIDO"/>
    <property type="match status" value="1"/>
</dbReference>
<dbReference type="Gene3D" id="1.10.3290.10">
    <property type="entry name" value="Fido-like domain"/>
    <property type="match status" value="1"/>
</dbReference>
<comment type="caution">
    <text evidence="5">The sequence shown here is derived from an EMBL/GenBank/DDBJ whole genome shotgun (WGS) entry which is preliminary data.</text>
</comment>
<reference evidence="5 6" key="1">
    <citation type="journal article" date="2016" name="Nat. Commun.">
        <title>Thousands of microbial genomes shed light on interconnected biogeochemical processes in an aquifer system.</title>
        <authorList>
            <person name="Anantharaman K."/>
            <person name="Brown C.T."/>
            <person name="Hug L.A."/>
            <person name="Sharon I."/>
            <person name="Castelle C.J."/>
            <person name="Probst A.J."/>
            <person name="Thomas B.C."/>
            <person name="Singh A."/>
            <person name="Wilkins M.J."/>
            <person name="Karaoz U."/>
            <person name="Brodie E.L."/>
            <person name="Williams K.H."/>
            <person name="Hubbard S.S."/>
            <person name="Banfield J.F."/>
        </authorList>
    </citation>
    <scope>NUCLEOTIDE SEQUENCE [LARGE SCALE GENOMIC DNA]</scope>
</reference>
<dbReference type="PANTHER" id="PTHR13504">
    <property type="entry name" value="FIDO DOMAIN-CONTAINING PROTEIN DDB_G0283145"/>
    <property type="match status" value="1"/>
</dbReference>
<evidence type="ECO:0000313" key="5">
    <source>
        <dbReference type="EMBL" id="OGC07487.1"/>
    </source>
</evidence>
<dbReference type="InterPro" id="IPR040198">
    <property type="entry name" value="Fido_containing"/>
</dbReference>
<name>A0A1F4RH29_UNCSA</name>